<keyword evidence="1" id="KW-1134">Transmembrane beta strand</keyword>
<dbReference type="Pfam" id="PF07715">
    <property type="entry name" value="Plug"/>
    <property type="match status" value="1"/>
</dbReference>
<dbReference type="SUPFAM" id="SSF56935">
    <property type="entry name" value="Porins"/>
    <property type="match status" value="1"/>
</dbReference>
<dbReference type="SUPFAM" id="SSF49464">
    <property type="entry name" value="Carboxypeptidase regulatory domain-like"/>
    <property type="match status" value="1"/>
</dbReference>
<sequence>MKNVRLTKLGGKSALLITSLLLTPFYGYSEKSNVIPEKNEKAGVQQQTSLLTGIVLDKDGFPLIGVNIMESVTNGTVTDADGKFSIKVTPQSVLRVSYIGYVTQTIKAGSQKSVSITLLEDTETLEEVVVVGYGSQKKVSVTGAVAAIQTKELKQSSAANLSTALAGRLPGLTALQTSGQPGGDDVTFYLRGASTTNGANPLILIDGVPRDNISTLDPNEIASVSILKDASATAVFGVRGANGVIMITTRRGEVGKTELSISADYSLQQFTAQADRIHSWEFAELRNQAFRNDGYSEADLPYTDYMIDMYRSGKDPVFYPDRDVYSEFFKKWAPQTRVNVNLSGGTEKLSYFMNVAYLGQGGQFRTESEKDLGYDPSYKSDRYNFRANLDYKVLSNLKLSLNLASYLEKVNTPQTKTLFGGSVAAMIENMRAYIWGTPPTDPGPLTQEGYTLIDGTSVPAGEVVNQSGQDRNTYGEINRRGYQQETNTNLNSSLIVDWGLDFITKGLSNKFMISFDSKAVTTLQGVRSYDAYGVSVARTAEDQSYYTKVRTNENNAISLSKSMSTNYYMNMQYSLNYARKFGVHDVTGMALVQRDNWQEYAADLPYNMLGVSARATYGYDSRYLAEVNIGYNGSEQFAKGHRFGFFPAFSAGWVASNESFLKDNKTISNLKLRASYGKVGNDKLGSTRFLYISNITSGGGVIPSLGRGQAISQGKLGNTNLSWEIAYKQNYGVDIQLFNELSLTFDYFKEKREGVLISRGTVPEIQGVALGNLPKVNMGRIDNHGYELEATYNKRLNDDWSFTVKGNFAYNKNTQRFMDEAQKTADYAYRYRSTGYSIGQCFGYKIDYSNGNGYINTQEELDNALATYQVGGTPRLGDFLYVDINEDGVIDEKDQAPIKYSDIPRITYGFSGSVNWKNFDFSFLFSGIAKASRVYTGWGATEFGLVGFYSDYHLQAWTAERYANGEEIKYPALASSPGTSQKANDFFIMDRSFLRLKNIELGYTLPKKLLKKVGINSTRVYVNGNNLLTWKAMKTDAIDPEQSAELNYPITKMMNFGINVTF</sequence>
<dbReference type="InterPro" id="IPR023996">
    <property type="entry name" value="TonB-dep_OMP_SusC/RagA"/>
</dbReference>
<dbReference type="Pfam" id="PF13715">
    <property type="entry name" value="CarbopepD_reg_2"/>
    <property type="match status" value="1"/>
</dbReference>
<dbReference type="Gene3D" id="2.60.40.1120">
    <property type="entry name" value="Carboxypeptidase-like, regulatory domain"/>
    <property type="match status" value="1"/>
</dbReference>
<gene>
    <name evidence="3" type="ORF">HMPREF1535_05110</name>
</gene>
<dbReference type="RefSeq" id="WP_046147957.1">
    <property type="nucleotide sequence ID" value="NZ_KQ033915.1"/>
</dbReference>
<comment type="subcellular location">
    <subcellularLocation>
        <location evidence="1">Cell outer membrane</location>
        <topology evidence="1">Multi-pass membrane protein</topology>
    </subcellularLocation>
</comment>
<keyword evidence="1" id="KW-0812">Transmembrane</keyword>
<keyword evidence="1" id="KW-0813">Transport</keyword>
<organism evidence="3 4">
    <name type="scientific">Parabacteroides goldsteinii DSM 19448 = WAL 12034</name>
    <dbReference type="NCBI Taxonomy" id="927665"/>
    <lineage>
        <taxon>Bacteria</taxon>
        <taxon>Pseudomonadati</taxon>
        <taxon>Bacteroidota</taxon>
        <taxon>Bacteroidia</taxon>
        <taxon>Bacteroidales</taxon>
        <taxon>Tannerellaceae</taxon>
        <taxon>Parabacteroides</taxon>
    </lineage>
</organism>
<comment type="caution">
    <text evidence="3">The sequence shown here is derived from an EMBL/GenBank/DDBJ whole genome shotgun (WGS) entry which is preliminary data.</text>
</comment>
<keyword evidence="1" id="KW-0998">Cell outer membrane</keyword>
<dbReference type="Proteomes" id="UP000033047">
    <property type="component" value="Unassembled WGS sequence"/>
</dbReference>
<dbReference type="InterPro" id="IPR023997">
    <property type="entry name" value="TonB-dep_OMP_SusC/RagA_CS"/>
</dbReference>
<evidence type="ECO:0000259" key="2">
    <source>
        <dbReference type="Pfam" id="PF07715"/>
    </source>
</evidence>
<dbReference type="NCBIfam" id="TIGR04057">
    <property type="entry name" value="SusC_RagA_signa"/>
    <property type="match status" value="1"/>
</dbReference>
<dbReference type="AlphaFoldDB" id="A0A0F5IJA0"/>
<evidence type="ECO:0000256" key="1">
    <source>
        <dbReference type="PROSITE-ProRule" id="PRU01360"/>
    </source>
</evidence>
<protein>
    <submittedName>
        <fullName evidence="3">SusC/RagA family TonB-linked outer membrane protein</fullName>
    </submittedName>
</protein>
<reference evidence="3 4" key="1">
    <citation type="submission" date="2013-04" db="EMBL/GenBank/DDBJ databases">
        <title>The Genome Sequence of Parabacteroides goldsteinii DSM 19448.</title>
        <authorList>
            <consortium name="The Broad Institute Genomics Platform"/>
            <person name="Earl A."/>
            <person name="Ward D."/>
            <person name="Feldgarden M."/>
            <person name="Gevers D."/>
            <person name="Martens E."/>
            <person name="Sakamoto M."/>
            <person name="Benno Y."/>
            <person name="Song Y."/>
            <person name="Liu C."/>
            <person name="Lee J."/>
            <person name="Bolanos M."/>
            <person name="Vaisanen M.L."/>
            <person name="Finegold S.M."/>
            <person name="Walker B."/>
            <person name="Young S."/>
            <person name="Zeng Q."/>
            <person name="Gargeya S."/>
            <person name="Fitzgerald M."/>
            <person name="Haas B."/>
            <person name="Abouelleil A."/>
            <person name="Allen A.W."/>
            <person name="Alvarado L."/>
            <person name="Arachchi H.M."/>
            <person name="Berlin A.M."/>
            <person name="Chapman S.B."/>
            <person name="Gainer-Dewar J."/>
            <person name="Goldberg J."/>
            <person name="Griggs A."/>
            <person name="Gujja S."/>
            <person name="Hansen M."/>
            <person name="Howarth C."/>
            <person name="Imamovic A."/>
            <person name="Ireland A."/>
            <person name="Larimer J."/>
            <person name="McCowan C."/>
            <person name="Murphy C."/>
            <person name="Pearson M."/>
            <person name="Poon T.W."/>
            <person name="Priest M."/>
            <person name="Roberts A."/>
            <person name="Saif S."/>
            <person name="Shea T."/>
            <person name="Sisk P."/>
            <person name="Sykes S."/>
            <person name="Wortman J."/>
            <person name="Nusbaum C."/>
            <person name="Birren B."/>
        </authorList>
    </citation>
    <scope>NUCLEOTIDE SEQUENCE [LARGE SCALE GENOMIC DNA]</scope>
    <source>
        <strain evidence="3 4">DSM 19448</strain>
    </source>
</reference>
<dbReference type="InterPro" id="IPR037066">
    <property type="entry name" value="Plug_dom_sf"/>
</dbReference>
<dbReference type="STRING" id="927665.HMPREF1535_05110"/>
<dbReference type="PATRIC" id="fig|927665.4.peg.5230"/>
<dbReference type="InterPro" id="IPR039426">
    <property type="entry name" value="TonB-dep_rcpt-like"/>
</dbReference>
<dbReference type="HOGENOM" id="CLU_004317_1_0_10"/>
<dbReference type="GO" id="GO:0009279">
    <property type="term" value="C:cell outer membrane"/>
    <property type="evidence" value="ECO:0007669"/>
    <property type="project" value="UniProtKB-SubCell"/>
</dbReference>
<dbReference type="FunFam" id="2.170.130.10:FF:000003">
    <property type="entry name" value="SusC/RagA family TonB-linked outer membrane protein"/>
    <property type="match status" value="1"/>
</dbReference>
<dbReference type="Gene3D" id="2.170.130.10">
    <property type="entry name" value="TonB-dependent receptor, plug domain"/>
    <property type="match status" value="1"/>
</dbReference>
<dbReference type="InterPro" id="IPR008969">
    <property type="entry name" value="CarboxyPept-like_regulatory"/>
</dbReference>
<name>A0A0F5IJA0_9BACT</name>
<accession>A0A0F5IJA0</accession>
<keyword evidence="1" id="KW-0472">Membrane</keyword>
<proteinExistence type="inferred from homology"/>
<comment type="similarity">
    <text evidence="1">Belongs to the TonB-dependent receptor family.</text>
</comment>
<evidence type="ECO:0000313" key="4">
    <source>
        <dbReference type="Proteomes" id="UP000033047"/>
    </source>
</evidence>
<dbReference type="PROSITE" id="PS52016">
    <property type="entry name" value="TONB_DEPENDENT_REC_3"/>
    <property type="match status" value="1"/>
</dbReference>
<feature type="domain" description="TonB-dependent receptor plug" evidence="2">
    <location>
        <begin position="138"/>
        <end position="244"/>
    </location>
</feature>
<evidence type="ECO:0000313" key="3">
    <source>
        <dbReference type="EMBL" id="KKB45212.1"/>
    </source>
</evidence>
<dbReference type="NCBIfam" id="TIGR04056">
    <property type="entry name" value="OMP_RagA_SusC"/>
    <property type="match status" value="1"/>
</dbReference>
<dbReference type="EMBL" id="AQHV01000030">
    <property type="protein sequence ID" value="KKB45212.1"/>
    <property type="molecule type" value="Genomic_DNA"/>
</dbReference>
<dbReference type="InterPro" id="IPR012910">
    <property type="entry name" value="Plug_dom"/>
</dbReference>